<feature type="domain" description="CN hydrolase" evidence="2">
    <location>
        <begin position="6"/>
        <end position="216"/>
    </location>
</feature>
<dbReference type="AlphaFoldDB" id="F4LXJ6"/>
<dbReference type="EMBL" id="HF563609">
    <property type="protein sequence ID" value="CCP26751.1"/>
    <property type="molecule type" value="Genomic_DNA"/>
</dbReference>
<dbReference type="PATRIC" id="fig|1209989.3.peg.2234"/>
<proteinExistence type="inferred from homology"/>
<organism evidence="3 4">
    <name type="scientific">Tepidanaerobacter acetatoxydans (strain DSM 21804 / JCM 16047 / Re1)</name>
    <dbReference type="NCBI Taxonomy" id="1209989"/>
    <lineage>
        <taxon>Bacteria</taxon>
        <taxon>Bacillati</taxon>
        <taxon>Bacillota</taxon>
        <taxon>Clostridia</taxon>
        <taxon>Thermosediminibacterales</taxon>
        <taxon>Tepidanaerobacteraceae</taxon>
        <taxon>Tepidanaerobacter</taxon>
    </lineage>
</organism>
<keyword evidence="3" id="KW-0449">Lipoprotein</keyword>
<evidence type="ECO:0000313" key="3">
    <source>
        <dbReference type="EMBL" id="CCP26751.1"/>
    </source>
</evidence>
<dbReference type="Pfam" id="PF00795">
    <property type="entry name" value="CN_hydrolase"/>
    <property type="match status" value="1"/>
</dbReference>
<dbReference type="InterPro" id="IPR003010">
    <property type="entry name" value="C-N_Hydrolase"/>
</dbReference>
<dbReference type="PROSITE" id="PS50263">
    <property type="entry name" value="CN_HYDROLASE"/>
    <property type="match status" value="1"/>
</dbReference>
<protein>
    <submittedName>
        <fullName evidence="3">Nitrilase/cyanide hydratase and apolipoprotein N-acyltransferase</fullName>
    </submittedName>
</protein>
<dbReference type="KEGG" id="tae:TepiRe1_1934"/>
<dbReference type="eggNOG" id="COG0388">
    <property type="taxonomic scope" value="Bacteria"/>
</dbReference>
<gene>
    <name evidence="3" type="ordered locus">TEPIRE1_1934</name>
</gene>
<evidence type="ECO:0000313" key="4">
    <source>
        <dbReference type="Proteomes" id="UP000010802"/>
    </source>
</evidence>
<dbReference type="Gene3D" id="3.60.110.10">
    <property type="entry name" value="Carbon-nitrogen hydrolase"/>
    <property type="match status" value="1"/>
</dbReference>
<sequence>MEHIELKISLLQTDTIYSDFQANLSQAEIMISKALNRRKKPNVLVLPAILAADSTEQETAAIEQLQKLAAQNSVNIVTCGILDTAYAVDRQGHIIASYNQANEMQPESCIFDLDGISCGIIPGCDLRFPEVVRQSALGGAKVLFVLGKWPKLREIHWKLLNIVRAIENQFFVVAVNSAGKPRIGACSGMSMVVDPWGKILVESDESSEILTTVIDVGLVERARGQNPVLNDITAN</sequence>
<dbReference type="KEGG" id="tep:TepRe1_1794"/>
<dbReference type="InterPro" id="IPR036526">
    <property type="entry name" value="C-N_Hydrolase_sf"/>
</dbReference>
<dbReference type="PANTHER" id="PTHR23088">
    <property type="entry name" value="NITRILASE-RELATED"/>
    <property type="match status" value="1"/>
</dbReference>
<dbReference type="RefSeq" id="WP_013778847.1">
    <property type="nucleotide sequence ID" value="NC_015519.1"/>
</dbReference>
<name>F4LXJ6_TEPAE</name>
<dbReference type="Proteomes" id="UP000010802">
    <property type="component" value="Chromosome"/>
</dbReference>
<dbReference type="GO" id="GO:0016746">
    <property type="term" value="F:acyltransferase activity"/>
    <property type="evidence" value="ECO:0007669"/>
    <property type="project" value="UniProtKB-KW"/>
</dbReference>
<keyword evidence="4" id="KW-1185">Reference proteome</keyword>
<dbReference type="HOGENOM" id="CLU_030130_3_1_9"/>
<accession>L0S0S9</accession>
<dbReference type="PANTHER" id="PTHR23088:SF27">
    <property type="entry name" value="DEAMINATED GLUTATHIONE AMIDASE"/>
    <property type="match status" value="1"/>
</dbReference>
<reference evidence="4" key="1">
    <citation type="journal article" date="2013" name="Genome Announc.">
        <title>First genome sequence of a syntrophic acetate-oxidizing bacterium, Tepidanaerobacter acetatoxydans strain Re1.</title>
        <authorList>
            <person name="Manzoor S."/>
            <person name="Bongcam-Rudloff E."/>
            <person name="Schnurer A."/>
            <person name="Muller B."/>
        </authorList>
    </citation>
    <scope>NUCLEOTIDE SEQUENCE [LARGE SCALE GENOMIC DNA]</scope>
    <source>
        <strain evidence="4">Re1</strain>
    </source>
</reference>
<evidence type="ECO:0000259" key="2">
    <source>
        <dbReference type="PROSITE" id="PS50263"/>
    </source>
</evidence>
<keyword evidence="3" id="KW-0808">Transferase</keyword>
<keyword evidence="3" id="KW-0012">Acyltransferase</keyword>
<accession>F4LXJ6</accession>
<evidence type="ECO:0000256" key="1">
    <source>
        <dbReference type="ARBA" id="ARBA00010613"/>
    </source>
</evidence>
<dbReference type="SUPFAM" id="SSF56317">
    <property type="entry name" value="Carbon-nitrogen hydrolase"/>
    <property type="match status" value="1"/>
</dbReference>
<dbReference type="OrthoDB" id="9811121at2"/>
<dbReference type="STRING" id="1209989.TepRe1_1794"/>
<comment type="similarity">
    <text evidence="1">Belongs to the carbon-nitrogen hydrolase superfamily. NIT1/NIT2 family.</text>
</comment>